<evidence type="ECO:0000256" key="3">
    <source>
        <dbReference type="ARBA" id="ARBA00022475"/>
    </source>
</evidence>
<keyword evidence="2" id="KW-0813">Transport</keyword>
<dbReference type="InterPro" id="IPR044527">
    <property type="entry name" value="NrtA/CpmA_ABC-bd_dom"/>
</dbReference>
<dbReference type="SUPFAM" id="SSF53850">
    <property type="entry name" value="Periplasmic binding protein-like II"/>
    <property type="match status" value="1"/>
</dbReference>
<protein>
    <submittedName>
        <fullName evidence="7">ABC transporter substrate-binding protein</fullName>
    </submittedName>
</protein>
<keyword evidence="8" id="KW-1185">Reference proteome</keyword>
<name>A0AAJ6AG23_9MICC</name>
<dbReference type="PROSITE" id="PS51318">
    <property type="entry name" value="TAT"/>
    <property type="match status" value="1"/>
</dbReference>
<evidence type="ECO:0000256" key="1">
    <source>
        <dbReference type="ARBA" id="ARBA00004533"/>
    </source>
</evidence>
<comment type="similarity">
    <text evidence="6">Belongs to the CmpA/NrtA family.</text>
</comment>
<comment type="subcellular location">
    <subcellularLocation>
        <location evidence="1">Cell inner membrane</location>
    </subcellularLocation>
</comment>
<dbReference type="Pfam" id="PF13379">
    <property type="entry name" value="NMT1_2"/>
    <property type="match status" value="1"/>
</dbReference>
<evidence type="ECO:0000256" key="6">
    <source>
        <dbReference type="ARBA" id="ARBA00024031"/>
    </source>
</evidence>
<dbReference type="EMBL" id="CP122566">
    <property type="protein sequence ID" value="WGH92688.1"/>
    <property type="molecule type" value="Genomic_DNA"/>
</dbReference>
<gene>
    <name evidence="7" type="ORF">QDX21_10335</name>
</gene>
<keyword evidence="3" id="KW-1003">Cell membrane</keyword>
<evidence type="ECO:0000256" key="4">
    <source>
        <dbReference type="ARBA" id="ARBA00022519"/>
    </source>
</evidence>
<keyword evidence="5" id="KW-0472">Membrane</keyword>
<evidence type="ECO:0000313" key="7">
    <source>
        <dbReference type="EMBL" id="WGH92688.1"/>
    </source>
</evidence>
<dbReference type="AlphaFoldDB" id="A0AAJ6AG23"/>
<evidence type="ECO:0000256" key="5">
    <source>
        <dbReference type="ARBA" id="ARBA00023136"/>
    </source>
</evidence>
<dbReference type="GO" id="GO:0005886">
    <property type="term" value="C:plasma membrane"/>
    <property type="evidence" value="ECO:0007669"/>
    <property type="project" value="UniProtKB-SubCell"/>
</dbReference>
<dbReference type="CDD" id="cd13553">
    <property type="entry name" value="PBP2_NrtA_CpmA_like"/>
    <property type="match status" value="1"/>
</dbReference>
<reference evidence="7 8" key="1">
    <citation type="submission" date="2023-03" db="EMBL/GenBank/DDBJ databases">
        <title>Complete genome sequences of several Auritidibacter ignavus strains isolated from ear infections.</title>
        <authorList>
            <person name="Baehr T."/>
            <person name="Baumhoegger A.M."/>
        </authorList>
    </citation>
    <scope>NUCLEOTIDE SEQUENCE [LARGE SCALE GENOMIC DNA]</scope>
    <source>
        <strain evidence="7 8">BABAE-6</strain>
    </source>
</reference>
<dbReference type="Gene3D" id="3.40.190.10">
    <property type="entry name" value="Periplasmic binding protein-like II"/>
    <property type="match status" value="2"/>
</dbReference>
<dbReference type="InterPro" id="IPR006311">
    <property type="entry name" value="TAT_signal"/>
</dbReference>
<dbReference type="PANTHER" id="PTHR30024:SF43">
    <property type="entry name" value="BLL4572 PROTEIN"/>
    <property type="match status" value="1"/>
</dbReference>
<dbReference type="PANTHER" id="PTHR30024">
    <property type="entry name" value="ALIPHATIC SULFONATES-BINDING PROTEIN-RELATED"/>
    <property type="match status" value="1"/>
</dbReference>
<organism evidence="7 8">
    <name type="scientific">Auritidibacter ignavus</name>
    <dbReference type="NCBI Taxonomy" id="678932"/>
    <lineage>
        <taxon>Bacteria</taxon>
        <taxon>Bacillati</taxon>
        <taxon>Actinomycetota</taxon>
        <taxon>Actinomycetes</taxon>
        <taxon>Micrococcales</taxon>
        <taxon>Micrococcaceae</taxon>
        <taxon>Auritidibacter</taxon>
    </lineage>
</organism>
<evidence type="ECO:0000256" key="2">
    <source>
        <dbReference type="ARBA" id="ARBA00022448"/>
    </source>
</evidence>
<proteinExistence type="inferred from homology"/>
<dbReference type="RefSeq" id="WP_279674668.1">
    <property type="nucleotide sequence ID" value="NZ_CP122566.1"/>
</dbReference>
<dbReference type="Proteomes" id="UP001224674">
    <property type="component" value="Chromosome"/>
</dbReference>
<evidence type="ECO:0000313" key="8">
    <source>
        <dbReference type="Proteomes" id="UP001224674"/>
    </source>
</evidence>
<accession>A0AAJ6AG23</accession>
<sequence length="430" mass="46343">MNGGHFLWAGGNKAGKTSDTGASHRSLTRRQLLGWGAGVSVASLLAACAPQDGPATPTVADFEPSLEPPENLEQRDITIGFVPITCASPIVNAAALHIYEQYGLNVTLRRYTGWAESWIAFVAGELDATQMLAPMPLAIHHNFADGQRDIRLPYVTNINGNGISVAQHLQGDVEGPEDFAGLRLGLPFDYSVHNLLARDYLASGGLDPQNDVDLRIMRPADMVTALAVGQIDAFCLPDQFCQRAVAEGAGFIHALTKDLWQEHPCCSFAVADDFATNNPNTYTALLRAIGDSALFIDDGHNRAQTAELMAQPAYLGLPEPVLTAVLTGEFPDGTGQEHAVPDRIGFQPYPHESYGVWMLDSMQRWGLTGDSTFTSGAEYSAAVRDVFDPESAGQVLDQLGGQTQERTTETVLGETFDPQNPAEWSSANEQ</sequence>
<keyword evidence="4" id="KW-0997">Cell inner membrane</keyword>